<dbReference type="CDD" id="cd08829">
    <property type="entry name" value="SPFH_paraslipin"/>
    <property type="match status" value="1"/>
</dbReference>
<evidence type="ECO:0000313" key="5">
    <source>
        <dbReference type="EMBL" id="CAF1896511.1"/>
    </source>
</evidence>
<dbReference type="InterPro" id="IPR001972">
    <property type="entry name" value="Stomatin_HflK_fam"/>
</dbReference>
<dbReference type="PRINTS" id="PR00721">
    <property type="entry name" value="STOMATIN"/>
</dbReference>
<dbReference type="InterPro" id="IPR036013">
    <property type="entry name" value="Band_7/SPFH_dom_sf"/>
</dbReference>
<dbReference type="Gene3D" id="3.30.479.30">
    <property type="entry name" value="Band 7 domain"/>
    <property type="match status" value="2"/>
</dbReference>
<feature type="domain" description="Band 7" evidence="4">
    <location>
        <begin position="102"/>
        <end position="224"/>
    </location>
</feature>
<dbReference type="InterPro" id="IPR032435">
    <property type="entry name" value="STML2-like_C"/>
</dbReference>
<comment type="similarity">
    <text evidence="2">Belongs to the band 7/mec-2 family.</text>
</comment>
<name>A0A816JQM0_BRANA</name>
<dbReference type="Pfam" id="PF01145">
    <property type="entry name" value="Band_7"/>
    <property type="match status" value="1"/>
</dbReference>
<dbReference type="PANTHER" id="PTHR43327">
    <property type="entry name" value="STOMATIN-LIKE PROTEIN 2, MITOCHONDRIAL"/>
    <property type="match status" value="1"/>
</dbReference>
<dbReference type="SMART" id="SM00244">
    <property type="entry name" value="PHB"/>
    <property type="match status" value="1"/>
</dbReference>
<evidence type="ECO:0000256" key="1">
    <source>
        <dbReference type="ARBA" id="ARBA00004173"/>
    </source>
</evidence>
<dbReference type="InterPro" id="IPR050710">
    <property type="entry name" value="Band7/mec-2_domain"/>
</dbReference>
<keyword evidence="3" id="KW-0496">Mitochondrion</keyword>
<dbReference type="InterPro" id="IPR001107">
    <property type="entry name" value="Band_7"/>
</dbReference>
<proteinExistence type="inferred from homology"/>
<reference evidence="5" key="1">
    <citation type="submission" date="2021-01" db="EMBL/GenBank/DDBJ databases">
        <authorList>
            <consortium name="Genoscope - CEA"/>
            <person name="William W."/>
        </authorList>
    </citation>
    <scope>NUCLEOTIDE SEQUENCE</scope>
</reference>
<dbReference type="Pfam" id="PF16200">
    <property type="entry name" value="Band_7_C"/>
    <property type="match status" value="1"/>
</dbReference>
<protein>
    <submittedName>
        <fullName evidence="5">(rape) hypothetical protein</fullName>
    </submittedName>
</protein>
<gene>
    <name evidence="5" type="ORF">DARMORV10_C02P17630.1</name>
</gene>
<dbReference type="EMBL" id="HG994366">
    <property type="protein sequence ID" value="CAF1896511.1"/>
    <property type="molecule type" value="Genomic_DNA"/>
</dbReference>
<evidence type="ECO:0000256" key="3">
    <source>
        <dbReference type="ARBA" id="ARBA00023128"/>
    </source>
</evidence>
<dbReference type="GO" id="GO:0005739">
    <property type="term" value="C:mitochondrion"/>
    <property type="evidence" value="ECO:0007669"/>
    <property type="project" value="UniProtKB-SubCell"/>
</dbReference>
<evidence type="ECO:0000256" key="2">
    <source>
        <dbReference type="ARBA" id="ARBA00008164"/>
    </source>
</evidence>
<comment type="subcellular location">
    <subcellularLocation>
        <location evidence="1">Mitochondrion</location>
    </subcellularLocation>
</comment>
<evidence type="ECO:0000259" key="4">
    <source>
        <dbReference type="SMART" id="SM00244"/>
    </source>
</evidence>
<organism evidence="5">
    <name type="scientific">Brassica napus</name>
    <name type="common">Rape</name>
    <dbReference type="NCBI Taxonomy" id="3708"/>
    <lineage>
        <taxon>Eukaryota</taxon>
        <taxon>Viridiplantae</taxon>
        <taxon>Streptophyta</taxon>
        <taxon>Embryophyta</taxon>
        <taxon>Tracheophyta</taxon>
        <taxon>Spermatophyta</taxon>
        <taxon>Magnoliopsida</taxon>
        <taxon>eudicotyledons</taxon>
        <taxon>Gunneridae</taxon>
        <taxon>Pentapetalae</taxon>
        <taxon>rosids</taxon>
        <taxon>malvids</taxon>
        <taxon>Brassicales</taxon>
        <taxon>Brassicaceae</taxon>
        <taxon>Brassiceae</taxon>
        <taxon>Brassica</taxon>
    </lineage>
</organism>
<sequence>MNQLVSSPSFGQAAVRSLNYIRPLYAALPLISAGLNAASKPATTTVRKFSSSPVPNINRIKSPAAPMTQLSSAASAFVRNFSSNSSASAVLDRFQITPQTNWGVRIVPERKACVVERFGKYVKTLGSGIHFLVPGVDRIAYVHSLKEEAIPIGNQSAITKDNVSINIDGVLYVKIVDPKLASYGVENPEAINVAAKHWGLECLRYEIKDIMPPNGVKVAMEMQAEAERRKRAQILESEGTRQAHINIADGKKSSVILESEAAKMDQVNRASGEAEAILARAQATARGLTLLSQSIKETGGVEAASLRVAEKYIEAFGNIAKEGTTMLLPSSAENPANMIAQALTMYKSLVPKSALQETLAVESSDVVT</sequence>
<dbReference type="AlphaFoldDB" id="A0A816JQM0"/>
<dbReference type="PANTHER" id="PTHR43327:SF40">
    <property type="entry name" value="GENOME ASSEMBLY, CHROMOSOME: A02"/>
    <property type="match status" value="1"/>
</dbReference>
<dbReference type="SUPFAM" id="SSF117892">
    <property type="entry name" value="Band 7/SPFH domain"/>
    <property type="match status" value="1"/>
</dbReference>
<dbReference type="Proteomes" id="UP001295469">
    <property type="component" value="Chromosome C02"/>
</dbReference>
<dbReference type="GO" id="GO:0016020">
    <property type="term" value="C:membrane"/>
    <property type="evidence" value="ECO:0007669"/>
    <property type="project" value="InterPro"/>
</dbReference>
<accession>A0A816JQM0</accession>